<keyword evidence="1" id="KW-0255">Endonuclease</keyword>
<accession>A0ACD5HTY1</accession>
<keyword evidence="2" id="KW-1185">Reference proteome</keyword>
<gene>
    <name evidence="1" type="ORF">EC580_003875</name>
</gene>
<dbReference type="Proteomes" id="UP000271650">
    <property type="component" value="Chromosome"/>
</dbReference>
<keyword evidence="1" id="KW-0540">Nuclease</keyword>
<organism evidence="1 2">
    <name type="scientific">Acidithiobacillus sulfuriphilus</name>
    <dbReference type="NCBI Taxonomy" id="1867749"/>
    <lineage>
        <taxon>Bacteria</taxon>
        <taxon>Pseudomonadati</taxon>
        <taxon>Pseudomonadota</taxon>
        <taxon>Acidithiobacillia</taxon>
        <taxon>Acidithiobacillales</taxon>
        <taxon>Acidithiobacillaceae</taxon>
        <taxon>Acidithiobacillus</taxon>
    </lineage>
</organism>
<evidence type="ECO:0000313" key="1">
    <source>
        <dbReference type="EMBL" id="XRI77825.1"/>
    </source>
</evidence>
<dbReference type="EMBL" id="CP127527">
    <property type="protein sequence ID" value="XRI77825.1"/>
    <property type="molecule type" value="Genomic_DNA"/>
</dbReference>
<keyword evidence="1" id="KW-0378">Hydrolase</keyword>
<name>A0ACD5HTY1_9PROT</name>
<proteinExistence type="predicted"/>
<protein>
    <submittedName>
        <fullName evidence="1">Endonuclease/exonuclease/phosphatase family protein</fullName>
    </submittedName>
</protein>
<evidence type="ECO:0000313" key="2">
    <source>
        <dbReference type="Proteomes" id="UP000271650"/>
    </source>
</evidence>
<sequence>MSSAAADLPEITVVSFNIQVGIGSHRARHMLLHGWRYVMPHGQSLKNLERIAALLRGADIAGLNEADAGSFRSQFVNQAGFLAERAGFPYWEQQRTRDFGDLAQHSNSMLSRWAIRSVDRHSLPSFMKGRGILETRHELYGHPLTVCITHLGLSRHARFDQVRDLAKRLQGRRGVILMGDFNCTVRSPEMRLLLSESGLQAPPRSPPTFPSWAPRLAFDHILCSPDLEFVSMESIPEPLSDHLAVRARLRFRPAAPADADYPAPGTVPAERMDRLPDSP</sequence>
<reference evidence="1 2" key="1">
    <citation type="journal article" date="2019" name="Int. J. Syst. Evol. Microbiol.">
        <title>Acidithiobacillus sulfuriphilus sp. nov.: an extremely acidophilic sulfur-oxidizing chemolithotroph isolated from a neutral pH environment.</title>
        <authorList>
            <person name="Falagan C."/>
            <person name="Moya-Beltran A."/>
            <person name="Castro M."/>
            <person name="Quatrini R."/>
            <person name="Johnson D.B."/>
        </authorList>
    </citation>
    <scope>NUCLEOTIDE SEQUENCE [LARGE SCALE GENOMIC DNA]</scope>
    <source>
        <strain evidence="1 2">CJ-2</strain>
    </source>
</reference>